<dbReference type="Proteomes" id="UP000663889">
    <property type="component" value="Unassembled WGS sequence"/>
</dbReference>
<protein>
    <submittedName>
        <fullName evidence="2">Uncharacterized protein</fullName>
    </submittedName>
</protein>
<sequence>MELISRTHKDSLYPDVNNVDHAQFQVILLHVLFEEGDLLGNINEEFIDFLTWLSQTLSIYGSIEKIEDINIEINHIKRLKELSLKINELCKDKSNEKCDPYVYLNNIQMQIG</sequence>
<name>A0A819UW88_9BILA</name>
<accession>A0A819UW88</accession>
<dbReference type="EMBL" id="CAJOBE010010104">
    <property type="protein sequence ID" value="CAF4100265.1"/>
    <property type="molecule type" value="Genomic_DNA"/>
</dbReference>
<comment type="caution">
    <text evidence="2">The sequence shown here is derived from an EMBL/GenBank/DDBJ whole genome shotgun (WGS) entry which is preliminary data.</text>
</comment>
<evidence type="ECO:0000313" key="1">
    <source>
        <dbReference type="EMBL" id="CAF1506470.1"/>
    </source>
</evidence>
<reference evidence="2" key="1">
    <citation type="submission" date="2021-02" db="EMBL/GenBank/DDBJ databases">
        <authorList>
            <person name="Nowell W R."/>
        </authorList>
    </citation>
    <scope>NUCLEOTIDE SEQUENCE</scope>
</reference>
<organism evidence="2 3">
    <name type="scientific">Rotaria sordida</name>
    <dbReference type="NCBI Taxonomy" id="392033"/>
    <lineage>
        <taxon>Eukaryota</taxon>
        <taxon>Metazoa</taxon>
        <taxon>Spiralia</taxon>
        <taxon>Gnathifera</taxon>
        <taxon>Rotifera</taxon>
        <taxon>Eurotatoria</taxon>
        <taxon>Bdelloidea</taxon>
        <taxon>Philodinida</taxon>
        <taxon>Philodinidae</taxon>
        <taxon>Rotaria</taxon>
    </lineage>
</organism>
<dbReference type="Proteomes" id="UP000663874">
    <property type="component" value="Unassembled WGS sequence"/>
</dbReference>
<proteinExistence type="predicted"/>
<evidence type="ECO:0000313" key="3">
    <source>
        <dbReference type="Proteomes" id="UP000663874"/>
    </source>
</evidence>
<gene>
    <name evidence="2" type="ORF">FNK824_LOCUS31361</name>
    <name evidence="1" type="ORF">SEV965_LOCUS36340</name>
</gene>
<dbReference type="AlphaFoldDB" id="A0A819UW88"/>
<evidence type="ECO:0000313" key="2">
    <source>
        <dbReference type="EMBL" id="CAF4100265.1"/>
    </source>
</evidence>
<dbReference type="EMBL" id="CAJNOU010006510">
    <property type="protein sequence ID" value="CAF1506470.1"/>
    <property type="molecule type" value="Genomic_DNA"/>
</dbReference>